<feature type="transmembrane region" description="Helical" evidence="1">
    <location>
        <begin position="59"/>
        <end position="79"/>
    </location>
</feature>
<feature type="transmembrane region" description="Helical" evidence="1">
    <location>
        <begin position="179"/>
        <end position="205"/>
    </location>
</feature>
<comment type="caution">
    <text evidence="2">The sequence shown here is derived from an EMBL/GenBank/DDBJ whole genome shotgun (WGS) entry which is preliminary data.</text>
</comment>
<dbReference type="Proteomes" id="UP000321935">
    <property type="component" value="Unassembled WGS sequence"/>
</dbReference>
<name>A0A5C7AT55_9BACT</name>
<protein>
    <recommendedName>
        <fullName evidence="4">O-antigen ligase family protein</fullName>
    </recommendedName>
</protein>
<gene>
    <name evidence="2" type="ORF">ESV85_11320</name>
</gene>
<dbReference type="OrthoDB" id="7559198at2"/>
<feature type="transmembrane region" description="Helical" evidence="1">
    <location>
        <begin position="345"/>
        <end position="365"/>
    </location>
</feature>
<reference evidence="2 3" key="1">
    <citation type="submission" date="2019-08" db="EMBL/GenBank/DDBJ databases">
        <title>Genomes sequence of Algoriphagus aquimarinus ACAM450.</title>
        <authorList>
            <person name="Bowman J.P."/>
        </authorList>
    </citation>
    <scope>NUCLEOTIDE SEQUENCE [LARGE SCALE GENOMIC DNA]</scope>
    <source>
        <strain evidence="2 3">ACAM 450</strain>
    </source>
</reference>
<evidence type="ECO:0000313" key="2">
    <source>
        <dbReference type="EMBL" id="TXE11497.1"/>
    </source>
</evidence>
<keyword evidence="1" id="KW-1133">Transmembrane helix</keyword>
<organism evidence="2 3">
    <name type="scientific">Algoriphagus aquimarinus</name>
    <dbReference type="NCBI Taxonomy" id="237018"/>
    <lineage>
        <taxon>Bacteria</taxon>
        <taxon>Pseudomonadati</taxon>
        <taxon>Bacteroidota</taxon>
        <taxon>Cytophagia</taxon>
        <taxon>Cytophagales</taxon>
        <taxon>Cyclobacteriaceae</taxon>
        <taxon>Algoriphagus</taxon>
    </lineage>
</organism>
<accession>A0A5C7AT55</accession>
<dbReference type="RefSeq" id="WP_146917635.1">
    <property type="nucleotide sequence ID" value="NZ_VORW01000005.1"/>
</dbReference>
<feature type="transmembrane region" description="Helical" evidence="1">
    <location>
        <begin position="155"/>
        <end position="172"/>
    </location>
</feature>
<feature type="transmembrane region" description="Helical" evidence="1">
    <location>
        <begin position="313"/>
        <end position="333"/>
    </location>
</feature>
<evidence type="ECO:0000313" key="3">
    <source>
        <dbReference type="Proteomes" id="UP000321935"/>
    </source>
</evidence>
<keyword evidence="1" id="KW-0812">Transmembrane</keyword>
<dbReference type="AlphaFoldDB" id="A0A5C7AT55"/>
<feature type="transmembrane region" description="Helical" evidence="1">
    <location>
        <begin position="115"/>
        <end position="135"/>
    </location>
</feature>
<sequence>MNKKYLNFLILLLLGISPPLAGQYLNATSMALGLLISLGFIIVTYLTKLEWLFKSNKVILSTFAIVFIYGVFQHILVGFWELKSYYSLILLFIIVSVAYFFSKILVTDNLFDRKMIYYLTGLLIFFGFFAIVTDSTLSKLLYNREKGVFPFGEPSHFALFFGPFFILTVIFLKSNSIRFLLIFIVFLLSIFIESSTLLIYIFLVLLLFVRFSFFSVLIFIPFFLGTLYYFLTNDYFNSRLILSVDSTNLTSLVYLQGLTDAWLALKNTNGLGLGFQMLGSQAPSQISYQIAHVLGSQGGEVNRLDGGFLAAKIVAEFGVFGIFAIFGYLFVFIKTFLKLRRVMNSRIFVPNFYLFSLVFIYPLFVEFFVRGVGYFSPSLFLFFVAMFIYNTYSNRFL</sequence>
<keyword evidence="1" id="KW-0472">Membrane</keyword>
<feature type="transmembrane region" description="Helical" evidence="1">
    <location>
        <begin position="85"/>
        <end position="106"/>
    </location>
</feature>
<feature type="transmembrane region" description="Helical" evidence="1">
    <location>
        <begin position="211"/>
        <end position="231"/>
    </location>
</feature>
<proteinExistence type="predicted"/>
<dbReference type="EMBL" id="VORW01000005">
    <property type="protein sequence ID" value="TXE11497.1"/>
    <property type="molecule type" value="Genomic_DNA"/>
</dbReference>
<evidence type="ECO:0008006" key="4">
    <source>
        <dbReference type="Google" id="ProtNLM"/>
    </source>
</evidence>
<feature type="transmembrane region" description="Helical" evidence="1">
    <location>
        <begin position="372"/>
        <end position="392"/>
    </location>
</feature>
<feature type="transmembrane region" description="Helical" evidence="1">
    <location>
        <begin position="31"/>
        <end position="47"/>
    </location>
</feature>
<evidence type="ECO:0000256" key="1">
    <source>
        <dbReference type="SAM" id="Phobius"/>
    </source>
</evidence>